<dbReference type="PATRIC" id="fig|1384056.3.peg.1223"/>
<dbReference type="STRING" id="1384056.N787_09990"/>
<keyword evidence="2" id="KW-1185">Reference proteome</keyword>
<evidence type="ECO:0000313" key="2">
    <source>
        <dbReference type="Proteomes" id="UP000029393"/>
    </source>
</evidence>
<gene>
    <name evidence="1" type="ORF">N787_09990</name>
</gene>
<evidence type="ECO:0000313" key="1">
    <source>
        <dbReference type="EMBL" id="KFN46550.1"/>
    </source>
</evidence>
<name>A0A091BQE0_9GAMM</name>
<comment type="caution">
    <text evidence="1">The sequence shown here is derived from an EMBL/GenBank/DDBJ whole genome shotgun (WGS) entry which is preliminary data.</text>
</comment>
<dbReference type="EMBL" id="AVCK01000015">
    <property type="protein sequence ID" value="KFN46550.1"/>
    <property type="molecule type" value="Genomic_DNA"/>
</dbReference>
<accession>A0A091BQE0</accession>
<sequence length="98" mass="10766">MLAIALTTTLALSPAPPVAEERVFQQASQLQPWCRQEAEAHFTGRGIETYQWTASYSESGRMLEVRGTLRAGGQDVAVTCRIAKGARERYASIRIDPA</sequence>
<protein>
    <submittedName>
        <fullName evidence="1">Uncharacterized protein</fullName>
    </submittedName>
</protein>
<proteinExistence type="predicted"/>
<reference evidence="1 2" key="1">
    <citation type="submission" date="2013-09" db="EMBL/GenBank/DDBJ databases">
        <title>Genome sequencing of Arenimonas metalli.</title>
        <authorList>
            <person name="Chen F."/>
            <person name="Wang G."/>
        </authorList>
    </citation>
    <scope>NUCLEOTIDE SEQUENCE [LARGE SCALE GENOMIC DNA]</scope>
    <source>
        <strain evidence="1 2">CF5-1</strain>
    </source>
</reference>
<dbReference type="AlphaFoldDB" id="A0A091BQE0"/>
<dbReference type="RefSeq" id="WP_052575204.1">
    <property type="nucleotide sequence ID" value="NZ_AVCK01000015.1"/>
</dbReference>
<dbReference type="Proteomes" id="UP000029393">
    <property type="component" value="Unassembled WGS sequence"/>
</dbReference>
<organism evidence="1 2">
    <name type="scientific">Arenimonas metalli CF5-1</name>
    <dbReference type="NCBI Taxonomy" id="1384056"/>
    <lineage>
        <taxon>Bacteria</taxon>
        <taxon>Pseudomonadati</taxon>
        <taxon>Pseudomonadota</taxon>
        <taxon>Gammaproteobacteria</taxon>
        <taxon>Lysobacterales</taxon>
        <taxon>Lysobacteraceae</taxon>
        <taxon>Arenimonas</taxon>
    </lineage>
</organism>
<dbReference type="eggNOG" id="ENOG5032GYW">
    <property type="taxonomic scope" value="Bacteria"/>
</dbReference>
<dbReference type="OrthoDB" id="6025738at2"/>